<protein>
    <submittedName>
        <fullName evidence="2">Uncharacterized protein</fullName>
    </submittedName>
</protein>
<dbReference type="Proteomes" id="UP000031338">
    <property type="component" value="Unassembled WGS sequence"/>
</dbReference>
<name>A0A0B9ADM0_9SPHN</name>
<proteinExistence type="predicted"/>
<accession>A0A0B9ADM0</accession>
<organism evidence="2 3">
    <name type="scientific">Novosphingobium subterraneum</name>
    <dbReference type="NCBI Taxonomy" id="48936"/>
    <lineage>
        <taxon>Bacteria</taxon>
        <taxon>Pseudomonadati</taxon>
        <taxon>Pseudomonadota</taxon>
        <taxon>Alphaproteobacteria</taxon>
        <taxon>Sphingomonadales</taxon>
        <taxon>Sphingomonadaceae</taxon>
        <taxon>Novosphingobium</taxon>
    </lineage>
</organism>
<dbReference type="AlphaFoldDB" id="A0A0B9ADM0"/>
<dbReference type="EMBL" id="JRVC01000003">
    <property type="protein sequence ID" value="KHS48710.1"/>
    <property type="molecule type" value="Genomic_DNA"/>
</dbReference>
<gene>
    <name evidence="2" type="ORF">NJ75_00792</name>
</gene>
<reference evidence="2 3" key="1">
    <citation type="submission" date="2014-10" db="EMBL/GenBank/DDBJ databases">
        <title>Draft genome sequence of Novosphingobium subterraneum DSM 12447.</title>
        <authorList>
            <person name="Gan H.M."/>
            <person name="Gan H.Y."/>
            <person name="Savka M.A."/>
        </authorList>
    </citation>
    <scope>NUCLEOTIDE SEQUENCE [LARGE SCALE GENOMIC DNA]</scope>
    <source>
        <strain evidence="2 3">DSM 12447</strain>
    </source>
</reference>
<comment type="caution">
    <text evidence="2">The sequence shown here is derived from an EMBL/GenBank/DDBJ whole genome shotgun (WGS) entry which is preliminary data.</text>
</comment>
<evidence type="ECO:0000313" key="3">
    <source>
        <dbReference type="Proteomes" id="UP000031338"/>
    </source>
</evidence>
<evidence type="ECO:0000313" key="2">
    <source>
        <dbReference type="EMBL" id="KHS48710.1"/>
    </source>
</evidence>
<sequence length="163" mass="18419">MRAFFRNVSPRRAIVDFWQVFTAPSDYRRVGLVMAAAVTGTLFTAMAMEGGTALPRPPEIIYFPSFLENRSDAEILAENKAATAKAKAEEAEEEARQERIRQMYKAVGDATGVETKRAYEEGKAEREAYRKKVEAARREVLDKHLVDNPVYDAEMKNAQTEKP</sequence>
<dbReference type="STRING" id="48936.NJ75_00792"/>
<keyword evidence="1" id="KW-0175">Coiled coil</keyword>
<keyword evidence="3" id="KW-1185">Reference proteome</keyword>
<dbReference type="RefSeq" id="WP_052241959.1">
    <property type="nucleotide sequence ID" value="NZ_JRVC01000003.1"/>
</dbReference>
<evidence type="ECO:0000256" key="1">
    <source>
        <dbReference type="SAM" id="Coils"/>
    </source>
</evidence>
<dbReference type="PATRIC" id="fig|48936.3.peg.802"/>
<feature type="coiled-coil region" evidence="1">
    <location>
        <begin position="74"/>
        <end position="139"/>
    </location>
</feature>